<keyword evidence="3 5" id="KW-1133">Transmembrane helix</keyword>
<sequence length="426" mass="48684">MRYAYLLLIIAMANDLFDLVPWTHIPGVFNVSDVGIALIGLGILFYIFKVKDFSRLSNFFTWYIFLYLVLLLVQVSVASFNYSQSIFDGLIAARDQFYYLLFPLSLFALNDVRKIKKFLNILSIVSVILIFISIVNYFGPTLFYHRWADGHGVRSGIVRAYIPAMVILPFGAIWEFIKYLDEKKIFTHSLLMFLIIFSGILFRQSRIFILGVTVTLVLILIARRHFKVLVGFGLFSLILIILLEFTTDQNLLLNVFYTAYIDIAQEEGTWEGRLQQIRASFDIVLENFWTGSGGLVIRGSHIPGWASLGSLLDVALNTDLGYWTWVKFFGFPGIVLITILIIGFYLYAWKIKNLGGDPQIINFAWYYFTYVLLIMVTIGTLTITRGIVLLCIIWASLVNATQGEVQVQSTKYDSKELPVASNKEDR</sequence>
<reference evidence="8" key="1">
    <citation type="submission" date="2010-04" db="EMBL/GenBank/DDBJ databases">
        <title>Complete genome sequence of Nitrosococcus halophilus Nc4, a salt-adapted, aerobic obligate ammonia-oxidizing sulfur purple bacterium.</title>
        <authorList>
            <consortium name="US DOE Joint Genome Institute"/>
            <person name="Campbell M.A."/>
            <person name="Malfatti S.A."/>
            <person name="Chain P.S.G."/>
            <person name="Heidelberg J.F."/>
            <person name="Ward B.B."/>
            <person name="Klotz M.G."/>
        </authorList>
    </citation>
    <scope>NUCLEOTIDE SEQUENCE [LARGE SCALE GENOMIC DNA]</scope>
    <source>
        <strain evidence="8">Nc4</strain>
    </source>
</reference>
<evidence type="ECO:0000259" key="6">
    <source>
        <dbReference type="Pfam" id="PF04932"/>
    </source>
</evidence>
<evidence type="ECO:0000256" key="5">
    <source>
        <dbReference type="SAM" id="Phobius"/>
    </source>
</evidence>
<comment type="subcellular location">
    <subcellularLocation>
        <location evidence="1">Membrane</location>
        <topology evidence="1">Multi-pass membrane protein</topology>
    </subcellularLocation>
</comment>
<feature type="domain" description="O-antigen ligase-related" evidence="6">
    <location>
        <begin position="192"/>
        <end position="337"/>
    </location>
</feature>
<proteinExistence type="predicted"/>
<evidence type="ECO:0000313" key="8">
    <source>
        <dbReference type="Proteomes" id="UP000001844"/>
    </source>
</evidence>
<feature type="transmembrane region" description="Helical" evidence="5">
    <location>
        <begin position="184"/>
        <end position="201"/>
    </location>
</feature>
<dbReference type="RefSeq" id="WP_013034212.1">
    <property type="nucleotide sequence ID" value="NC_013960.1"/>
</dbReference>
<feature type="transmembrane region" description="Helical" evidence="5">
    <location>
        <begin position="96"/>
        <end position="112"/>
    </location>
</feature>
<dbReference type="HOGENOM" id="CLU_643775_0_0_6"/>
<evidence type="ECO:0000256" key="4">
    <source>
        <dbReference type="ARBA" id="ARBA00023136"/>
    </source>
</evidence>
<feature type="transmembrane region" description="Helical" evidence="5">
    <location>
        <begin position="158"/>
        <end position="177"/>
    </location>
</feature>
<dbReference type="Proteomes" id="UP000001844">
    <property type="component" value="Chromosome"/>
</dbReference>
<feature type="transmembrane region" description="Helical" evidence="5">
    <location>
        <begin position="119"/>
        <end position="138"/>
    </location>
</feature>
<feature type="transmembrane region" description="Helical" evidence="5">
    <location>
        <begin position="328"/>
        <end position="349"/>
    </location>
</feature>
<dbReference type="KEGG" id="nhl:Nhal_3320"/>
<evidence type="ECO:0000256" key="1">
    <source>
        <dbReference type="ARBA" id="ARBA00004141"/>
    </source>
</evidence>
<gene>
    <name evidence="7" type="ordered locus">Nhal_3320</name>
</gene>
<evidence type="ECO:0000313" key="7">
    <source>
        <dbReference type="EMBL" id="ADE16363.1"/>
    </source>
</evidence>
<evidence type="ECO:0000256" key="3">
    <source>
        <dbReference type="ARBA" id="ARBA00022989"/>
    </source>
</evidence>
<keyword evidence="8" id="KW-1185">Reference proteome</keyword>
<accession>D5C0P0</accession>
<organism evidence="7 8">
    <name type="scientific">Nitrosococcus halophilus (strain Nc4)</name>
    <dbReference type="NCBI Taxonomy" id="472759"/>
    <lineage>
        <taxon>Bacteria</taxon>
        <taxon>Pseudomonadati</taxon>
        <taxon>Pseudomonadota</taxon>
        <taxon>Gammaproteobacteria</taxon>
        <taxon>Chromatiales</taxon>
        <taxon>Chromatiaceae</taxon>
        <taxon>Nitrosococcus</taxon>
    </lineage>
</organism>
<dbReference type="InterPro" id="IPR007016">
    <property type="entry name" value="O-antigen_ligase-rel_domated"/>
</dbReference>
<dbReference type="Pfam" id="PF04932">
    <property type="entry name" value="Wzy_C"/>
    <property type="match status" value="1"/>
</dbReference>
<feature type="transmembrane region" description="Helical" evidence="5">
    <location>
        <begin position="60"/>
        <end position="84"/>
    </location>
</feature>
<dbReference type="GO" id="GO:0016020">
    <property type="term" value="C:membrane"/>
    <property type="evidence" value="ECO:0007669"/>
    <property type="project" value="UniProtKB-SubCell"/>
</dbReference>
<protein>
    <recommendedName>
        <fullName evidence="6">O-antigen ligase-related domain-containing protein</fullName>
    </recommendedName>
</protein>
<dbReference type="EMBL" id="CP001798">
    <property type="protein sequence ID" value="ADE16363.1"/>
    <property type="molecule type" value="Genomic_DNA"/>
</dbReference>
<keyword evidence="2 5" id="KW-0812">Transmembrane</keyword>
<feature type="transmembrane region" description="Helical" evidence="5">
    <location>
        <begin position="229"/>
        <end position="247"/>
    </location>
</feature>
<keyword evidence="4 5" id="KW-0472">Membrane</keyword>
<feature type="transmembrane region" description="Helical" evidence="5">
    <location>
        <begin position="370"/>
        <end position="395"/>
    </location>
</feature>
<feature type="transmembrane region" description="Helical" evidence="5">
    <location>
        <begin position="29"/>
        <end position="48"/>
    </location>
</feature>
<feature type="transmembrane region" description="Helical" evidence="5">
    <location>
        <begin position="207"/>
        <end position="222"/>
    </location>
</feature>
<dbReference type="AlphaFoldDB" id="D5C0P0"/>
<name>D5C0P0_NITHN</name>
<dbReference type="OrthoDB" id="5800652at2"/>
<evidence type="ECO:0000256" key="2">
    <source>
        <dbReference type="ARBA" id="ARBA00022692"/>
    </source>
</evidence>